<feature type="transmembrane region" description="Helical" evidence="2">
    <location>
        <begin position="256"/>
        <end position="274"/>
    </location>
</feature>
<name>A0A4P9C6P7_EUBML</name>
<dbReference type="PANTHER" id="PTHR22911:SF79">
    <property type="entry name" value="MOBA-LIKE NTP TRANSFERASE DOMAIN-CONTAINING PROTEIN"/>
    <property type="match status" value="1"/>
</dbReference>
<dbReference type="Gene3D" id="1.10.3730.20">
    <property type="match status" value="1"/>
</dbReference>
<dbReference type="AlphaFoldDB" id="A0A4P9C6P7"/>
<feature type="transmembrane region" description="Helical" evidence="2">
    <location>
        <begin position="98"/>
        <end position="123"/>
    </location>
</feature>
<evidence type="ECO:0000256" key="1">
    <source>
        <dbReference type="ARBA" id="ARBA00007362"/>
    </source>
</evidence>
<feature type="transmembrane region" description="Helical" evidence="2">
    <location>
        <begin position="73"/>
        <end position="92"/>
    </location>
</feature>
<dbReference type="InterPro" id="IPR037185">
    <property type="entry name" value="EmrE-like"/>
</dbReference>
<dbReference type="RefSeq" id="WP_096919947.1">
    <property type="nucleotide sequence ID" value="NZ_CABJDW020000005.1"/>
</dbReference>
<keyword evidence="2" id="KW-0812">Transmembrane</keyword>
<keyword evidence="2" id="KW-0472">Membrane</keyword>
<dbReference type="SUPFAM" id="SSF103481">
    <property type="entry name" value="Multidrug resistance efflux transporter EmrE"/>
    <property type="match status" value="2"/>
</dbReference>
<evidence type="ECO:0000313" key="4">
    <source>
        <dbReference type="EMBL" id="QCT70272.1"/>
    </source>
</evidence>
<dbReference type="Proteomes" id="UP000218387">
    <property type="component" value="Chromosome"/>
</dbReference>
<reference evidence="4 5" key="1">
    <citation type="submission" date="2018-05" db="EMBL/GenBank/DDBJ databases">
        <title>Genome comparison of Eubacterium sp.</title>
        <authorList>
            <person name="Feng Y."/>
            <person name="Sanchez-Andrea I."/>
            <person name="Stams A.J.M."/>
            <person name="De Vos W.M."/>
        </authorList>
    </citation>
    <scope>NUCLEOTIDE SEQUENCE [LARGE SCALE GENOMIC DNA]</scope>
    <source>
        <strain evidence="4 5">YI</strain>
    </source>
</reference>
<dbReference type="GO" id="GO:0016020">
    <property type="term" value="C:membrane"/>
    <property type="evidence" value="ECO:0007669"/>
    <property type="project" value="InterPro"/>
</dbReference>
<keyword evidence="5" id="KW-1185">Reference proteome</keyword>
<accession>A0A4P9C6P7</accession>
<protein>
    <recommendedName>
        <fullName evidence="3">EamA domain-containing protein</fullName>
    </recommendedName>
</protein>
<feature type="domain" description="EamA" evidence="3">
    <location>
        <begin position="158"/>
        <end position="297"/>
    </location>
</feature>
<comment type="similarity">
    <text evidence="1">Belongs to the EamA transporter family.</text>
</comment>
<evidence type="ECO:0000259" key="3">
    <source>
        <dbReference type="Pfam" id="PF00892"/>
    </source>
</evidence>
<feature type="transmembrane region" description="Helical" evidence="2">
    <location>
        <begin position="135"/>
        <end position="154"/>
    </location>
</feature>
<dbReference type="EMBL" id="CP029487">
    <property type="protein sequence ID" value="QCT70272.1"/>
    <property type="molecule type" value="Genomic_DNA"/>
</dbReference>
<feature type="transmembrane region" description="Helical" evidence="2">
    <location>
        <begin position="160"/>
        <end position="181"/>
    </location>
</feature>
<dbReference type="PANTHER" id="PTHR22911">
    <property type="entry name" value="ACYL-MALONYL CONDENSING ENZYME-RELATED"/>
    <property type="match status" value="1"/>
</dbReference>
<feature type="transmembrane region" description="Helical" evidence="2">
    <location>
        <begin position="280"/>
        <end position="297"/>
    </location>
</feature>
<sequence>MNEVNKSNFTKGIIYGGIAGVLWGTLGVFIALLQNLGLSDVAVSSMGPMIVILFYGIKILIKNPKAFNIGWKRILIVLVGGGIANAVLYYSYARALNYLSTGVFSILEFSHVFILMLLSSFIFKYKITKGKVASLGLAIIGLALVLNVFSPDAFIAPSGIMWMALNWLANCAVALIIKWALNNEIDNDVVITYYNLGAALIYWVVCPPWAVIGQIGSAQNVLLLILIIVAYGLLTQILSSYVWVKSFSLVDPAITNMMNAFSPITASILGYFIFGQVVSLPQIIGIAVVIAAVIILNKTGAAEEL</sequence>
<evidence type="ECO:0000313" key="5">
    <source>
        <dbReference type="Proteomes" id="UP000218387"/>
    </source>
</evidence>
<organism evidence="4 5">
    <name type="scientific">Eubacterium maltosivorans</name>
    <dbReference type="NCBI Taxonomy" id="2041044"/>
    <lineage>
        <taxon>Bacteria</taxon>
        <taxon>Bacillati</taxon>
        <taxon>Bacillota</taxon>
        <taxon>Clostridia</taxon>
        <taxon>Eubacteriales</taxon>
        <taxon>Eubacteriaceae</taxon>
        <taxon>Eubacterium</taxon>
    </lineage>
</organism>
<feature type="transmembrane region" description="Helical" evidence="2">
    <location>
        <begin position="41"/>
        <end position="61"/>
    </location>
</feature>
<evidence type="ECO:0000256" key="2">
    <source>
        <dbReference type="SAM" id="Phobius"/>
    </source>
</evidence>
<feature type="transmembrane region" description="Helical" evidence="2">
    <location>
        <begin position="193"/>
        <end position="215"/>
    </location>
</feature>
<dbReference type="KEGG" id="emt:CPZ25_002720"/>
<gene>
    <name evidence="4" type="ORF">CPZ25_002720</name>
</gene>
<keyword evidence="2" id="KW-1133">Transmembrane helix</keyword>
<feature type="transmembrane region" description="Helical" evidence="2">
    <location>
        <begin position="12"/>
        <end position="35"/>
    </location>
</feature>
<proteinExistence type="inferred from homology"/>
<dbReference type="Pfam" id="PF00892">
    <property type="entry name" value="EamA"/>
    <property type="match status" value="2"/>
</dbReference>
<feature type="domain" description="EamA" evidence="3">
    <location>
        <begin position="11"/>
        <end position="146"/>
    </location>
</feature>
<feature type="transmembrane region" description="Helical" evidence="2">
    <location>
        <begin position="221"/>
        <end position="244"/>
    </location>
</feature>
<dbReference type="InterPro" id="IPR000620">
    <property type="entry name" value="EamA_dom"/>
</dbReference>